<dbReference type="PATRIC" id="fig|1434111.4.peg.4015"/>
<protein>
    <submittedName>
        <fullName evidence="1">Uncharacterized protein</fullName>
    </submittedName>
</protein>
<dbReference type="HOGENOM" id="CLU_2949306_0_0_2"/>
<dbReference type="AlphaFoldDB" id="A0A0E3S9K8"/>
<organism evidence="1 2">
    <name type="scientific">Methanosarcina lacustris Z-7289</name>
    <dbReference type="NCBI Taxonomy" id="1434111"/>
    <lineage>
        <taxon>Archaea</taxon>
        <taxon>Methanobacteriati</taxon>
        <taxon>Methanobacteriota</taxon>
        <taxon>Stenosarchaea group</taxon>
        <taxon>Methanomicrobia</taxon>
        <taxon>Methanosarcinales</taxon>
        <taxon>Methanosarcinaceae</taxon>
        <taxon>Methanosarcina</taxon>
    </lineage>
</organism>
<dbReference type="STRING" id="1434111.MSLAZ_3041"/>
<dbReference type="KEGG" id="mls:MSLAZ_3041"/>
<proteinExistence type="predicted"/>
<evidence type="ECO:0000313" key="2">
    <source>
        <dbReference type="Proteomes" id="UP000033072"/>
    </source>
</evidence>
<reference evidence="1 2" key="1">
    <citation type="submission" date="2014-07" db="EMBL/GenBank/DDBJ databases">
        <title>Methanogenic archaea and the global carbon cycle.</title>
        <authorList>
            <person name="Henriksen J.R."/>
            <person name="Luke J."/>
            <person name="Reinhart S."/>
            <person name="Benedict M.N."/>
            <person name="Youngblut N.D."/>
            <person name="Metcalf M.E."/>
            <person name="Whitaker R.J."/>
            <person name="Metcalf W.W."/>
        </authorList>
    </citation>
    <scope>NUCLEOTIDE SEQUENCE [LARGE SCALE GENOMIC DNA]</scope>
    <source>
        <strain evidence="1 2">Z-7289</strain>
    </source>
</reference>
<dbReference type="EMBL" id="CP009515">
    <property type="protein sequence ID" value="AKB76302.1"/>
    <property type="molecule type" value="Genomic_DNA"/>
</dbReference>
<name>A0A0E3S9K8_9EURY</name>
<dbReference type="Proteomes" id="UP000033072">
    <property type="component" value="Chromosome"/>
</dbReference>
<keyword evidence="2" id="KW-1185">Reference proteome</keyword>
<sequence>MLGISLLVLIFMLLFVVVPYLIAGPPTPLFTARNYDNEGHELRVEVFDSENNSVLDETY</sequence>
<accession>A0A0E3S9K8</accession>
<gene>
    <name evidence="1" type="ORF">MSLAZ_3041</name>
</gene>
<evidence type="ECO:0000313" key="1">
    <source>
        <dbReference type="EMBL" id="AKB76302.1"/>
    </source>
</evidence>